<evidence type="ECO:0000313" key="1">
    <source>
        <dbReference type="EMBL" id="ASJ23993.1"/>
    </source>
</evidence>
<evidence type="ECO:0000313" key="2">
    <source>
        <dbReference type="Proteomes" id="UP000197424"/>
    </source>
</evidence>
<organism evidence="1 2">
    <name type="scientific">Laribacter hongkongensis</name>
    <dbReference type="NCBI Taxonomy" id="168471"/>
    <lineage>
        <taxon>Bacteria</taxon>
        <taxon>Pseudomonadati</taxon>
        <taxon>Pseudomonadota</taxon>
        <taxon>Betaproteobacteria</taxon>
        <taxon>Neisseriales</taxon>
        <taxon>Aquaspirillaceae</taxon>
        <taxon>Laribacter</taxon>
    </lineage>
</organism>
<accession>A0A248LII1</accession>
<gene>
    <name evidence="1" type="ORF">LHGZ1_1162</name>
</gene>
<proteinExistence type="predicted"/>
<name>A0A248LII1_9NEIS</name>
<dbReference type="AlphaFoldDB" id="A0A248LII1"/>
<dbReference type="Proteomes" id="UP000197424">
    <property type="component" value="Chromosome"/>
</dbReference>
<protein>
    <submittedName>
        <fullName evidence="1">Uncharacterized protein</fullName>
    </submittedName>
</protein>
<dbReference type="EMBL" id="CP022115">
    <property type="protein sequence ID" value="ASJ23993.1"/>
    <property type="molecule type" value="Genomic_DNA"/>
</dbReference>
<sequence length="39" mass="4448">MFSIDWKIISPSENNRQIKPESRPDMTNAMAAALKFIVP</sequence>
<reference evidence="2" key="1">
    <citation type="submission" date="2017-06" db="EMBL/GenBank/DDBJ databases">
        <title>Whole genome sequence of Laribacter hongkongensis LHGZ1.</title>
        <authorList>
            <person name="Chen D."/>
            <person name="Wu H."/>
            <person name="Chen J."/>
        </authorList>
    </citation>
    <scope>NUCLEOTIDE SEQUENCE [LARGE SCALE GENOMIC DNA]</scope>
    <source>
        <strain evidence="2">LHGZ1</strain>
    </source>
</reference>